<evidence type="ECO:0000256" key="1">
    <source>
        <dbReference type="SAM" id="MobiDB-lite"/>
    </source>
</evidence>
<dbReference type="EMBL" id="JAPEVB010000004">
    <property type="protein sequence ID" value="KAJ4389960.1"/>
    <property type="molecule type" value="Genomic_DNA"/>
</dbReference>
<evidence type="ECO:0000259" key="2">
    <source>
        <dbReference type="Pfam" id="PF23155"/>
    </source>
</evidence>
<dbReference type="AlphaFoldDB" id="A0A9W9CWL5"/>
<feature type="compositionally biased region" description="Polar residues" evidence="1">
    <location>
        <begin position="188"/>
        <end position="207"/>
    </location>
</feature>
<proteinExistence type="predicted"/>
<evidence type="ECO:0000313" key="4">
    <source>
        <dbReference type="Proteomes" id="UP001140453"/>
    </source>
</evidence>
<dbReference type="OrthoDB" id="3246050at2759"/>
<sequence>MIDLNPLVIERHFINPPKDVQPDEENCVWYSMTDKIDYWPGGKVSGDVSYTCGFHDLPNGIQTHCRAPLGVDIREKWTLNGSLPGEPPEPAEIGIGAPASGLYIREDVDLRCNVLMTRFVKKNLQKSHAALVDKLVAKAKEISAQRRASIAQGNAALSPPAVAQALSRPWSPPRYPSAQSHQRHASTGAYTASQNSSQEGRSPSPQAGTHLVENFQPVRHSYSGASSHQLASPYRASLQPSSQGHFYPASPPALRITPQHRAPLPAVRPVQQHYSYRKLLPYPVDEDEDQDVTPAPLRTGNLGHIVCGASTYTASSRSRSSSDLEHPMYPHLSPYSSEFTDRSSSPDEPRTPESGRPTKEPMDHFYDVAHPDVLKPGCWRQSRRLSGPHVAGYE</sequence>
<feature type="region of interest" description="Disordered" evidence="1">
    <location>
        <begin position="313"/>
        <end position="366"/>
    </location>
</feature>
<reference evidence="3" key="1">
    <citation type="submission" date="2022-10" db="EMBL/GenBank/DDBJ databases">
        <title>Tapping the CABI collections for fungal endophytes: first genome assemblies for Collariella, Neodidymelliopsis, Ascochyta clinopodiicola, Didymella pomorum, Didymosphaeria variabile, Neocosmospora piperis and Neocucurbitaria cava.</title>
        <authorList>
            <person name="Hill R."/>
        </authorList>
    </citation>
    <scope>NUCLEOTIDE SEQUENCE</scope>
    <source>
        <strain evidence="3">IMI 355082</strain>
    </source>
</reference>
<organism evidence="3 4">
    <name type="scientific">Gnomoniopsis smithogilvyi</name>
    <dbReference type="NCBI Taxonomy" id="1191159"/>
    <lineage>
        <taxon>Eukaryota</taxon>
        <taxon>Fungi</taxon>
        <taxon>Dikarya</taxon>
        <taxon>Ascomycota</taxon>
        <taxon>Pezizomycotina</taxon>
        <taxon>Sordariomycetes</taxon>
        <taxon>Sordariomycetidae</taxon>
        <taxon>Diaporthales</taxon>
        <taxon>Gnomoniaceae</taxon>
        <taxon>Gnomoniopsis</taxon>
    </lineage>
</organism>
<comment type="caution">
    <text evidence="3">The sequence shown here is derived from an EMBL/GenBank/DDBJ whole genome shotgun (WGS) entry which is preliminary data.</text>
</comment>
<evidence type="ECO:0000313" key="3">
    <source>
        <dbReference type="EMBL" id="KAJ4389960.1"/>
    </source>
</evidence>
<dbReference type="InterPro" id="IPR055481">
    <property type="entry name" value="DUF7053"/>
</dbReference>
<protein>
    <recommendedName>
        <fullName evidence="2">DUF7053 domain-containing protein</fullName>
    </recommendedName>
</protein>
<feature type="domain" description="DUF7053" evidence="2">
    <location>
        <begin position="1"/>
        <end position="141"/>
    </location>
</feature>
<gene>
    <name evidence="3" type="ORF">N0V93_007433</name>
</gene>
<dbReference type="PANTHER" id="PTHR38117:SF2">
    <property type="entry name" value="NACHT AND WD40 DOMAIN PROTEIN"/>
    <property type="match status" value="1"/>
</dbReference>
<feature type="compositionally biased region" description="Basic and acidic residues" evidence="1">
    <location>
        <begin position="339"/>
        <end position="366"/>
    </location>
</feature>
<dbReference type="PANTHER" id="PTHR38117">
    <property type="entry name" value="NACHT AND WD40 DOMAIN PROTEIN"/>
    <property type="match status" value="1"/>
</dbReference>
<feature type="region of interest" description="Disordered" evidence="1">
    <location>
        <begin position="163"/>
        <end position="209"/>
    </location>
</feature>
<dbReference type="Pfam" id="PF23155">
    <property type="entry name" value="DUF7053"/>
    <property type="match status" value="1"/>
</dbReference>
<feature type="region of interest" description="Disordered" evidence="1">
    <location>
        <begin position="222"/>
        <end position="257"/>
    </location>
</feature>
<dbReference type="Proteomes" id="UP001140453">
    <property type="component" value="Unassembled WGS sequence"/>
</dbReference>
<accession>A0A9W9CWL5</accession>
<name>A0A9W9CWL5_9PEZI</name>
<keyword evidence="4" id="KW-1185">Reference proteome</keyword>